<dbReference type="EMBL" id="CP015249">
    <property type="protein sequence ID" value="ANB18028.1"/>
    <property type="molecule type" value="Genomic_DNA"/>
</dbReference>
<dbReference type="AlphaFoldDB" id="A0A160DU97"/>
<feature type="compositionally biased region" description="Low complexity" evidence="1">
    <location>
        <begin position="145"/>
        <end position="161"/>
    </location>
</feature>
<evidence type="ECO:0000313" key="2">
    <source>
        <dbReference type="EMBL" id="ANB18028.1"/>
    </source>
</evidence>
<organism evidence="2 3">
    <name type="scientific">Dokdonella koreensis DS-123</name>
    <dbReference type="NCBI Taxonomy" id="1300342"/>
    <lineage>
        <taxon>Bacteria</taxon>
        <taxon>Pseudomonadati</taxon>
        <taxon>Pseudomonadota</taxon>
        <taxon>Gammaproteobacteria</taxon>
        <taxon>Lysobacterales</taxon>
        <taxon>Rhodanobacteraceae</taxon>
        <taxon>Dokdonella</taxon>
    </lineage>
</organism>
<evidence type="ECO:0000313" key="3">
    <source>
        <dbReference type="Proteomes" id="UP000076830"/>
    </source>
</evidence>
<evidence type="ECO:0000256" key="1">
    <source>
        <dbReference type="SAM" id="MobiDB-lite"/>
    </source>
</evidence>
<feature type="region of interest" description="Disordered" evidence="1">
    <location>
        <begin position="144"/>
        <end position="167"/>
    </location>
</feature>
<dbReference type="RefSeq" id="WP_150132095.1">
    <property type="nucleotide sequence ID" value="NZ_CP015249.1"/>
</dbReference>
<keyword evidence="3" id="KW-1185">Reference proteome</keyword>
<dbReference type="KEGG" id="dko:I596_2008"/>
<proteinExistence type="predicted"/>
<gene>
    <name evidence="2" type="ORF">I596_2008</name>
</gene>
<protein>
    <recommendedName>
        <fullName evidence="4">Phasin domain-containing protein</fullName>
    </recommendedName>
</protein>
<name>A0A160DU97_9GAMM</name>
<reference evidence="2 3" key="1">
    <citation type="submission" date="2016-04" db="EMBL/GenBank/DDBJ databases">
        <title>Complete genome sequence of Dokdonella koreensis DS-123T.</title>
        <authorList>
            <person name="Kim J.F."/>
            <person name="Lee H."/>
            <person name="Kwak M.-J."/>
        </authorList>
    </citation>
    <scope>NUCLEOTIDE SEQUENCE [LARGE SCALE GENOMIC DNA]</scope>
    <source>
        <strain evidence="2 3">DS-123</strain>
    </source>
</reference>
<dbReference type="Proteomes" id="UP000076830">
    <property type="component" value="Chromosome"/>
</dbReference>
<dbReference type="OrthoDB" id="8266045at2"/>
<evidence type="ECO:0008006" key="4">
    <source>
        <dbReference type="Google" id="ProtNLM"/>
    </source>
</evidence>
<accession>A0A160DU97</accession>
<sequence>MIPDTKTPLALYKANLDLALRVGRLLSEHRRQWARQGLARVDEAVNRTLRESERALAAGDWEQLSKLPGDGFWASIQADADALQASTDAALAQQSSFANGLQEAVDAWQAACGEAIREAGVALPTTTGFEDFLKVFTTATRTEVPPAAAATKAGPAAAAAKKPARRK</sequence>